<dbReference type="GO" id="GO:0004497">
    <property type="term" value="F:monooxygenase activity"/>
    <property type="evidence" value="ECO:0007669"/>
    <property type="project" value="UniProtKB-KW"/>
</dbReference>
<evidence type="ECO:0000313" key="10">
    <source>
        <dbReference type="EMBL" id="OOO08678.1"/>
    </source>
</evidence>
<keyword evidence="2" id="KW-0285">Flavoprotein</keyword>
<dbReference type="VEuPathDB" id="FungiDB:AO090020000281"/>
<evidence type="ECO:0000256" key="5">
    <source>
        <dbReference type="ARBA" id="ARBA00023033"/>
    </source>
</evidence>
<feature type="transmembrane region" description="Helical" evidence="7">
    <location>
        <begin position="352"/>
        <end position="370"/>
    </location>
</feature>
<comment type="caution">
    <text evidence="10">The sequence shown here is derived from an EMBL/GenBank/DDBJ whole genome shotgun (WGS) entry which is preliminary data.</text>
</comment>
<comment type="cofactor">
    <cofactor evidence="1">
        <name>FAD</name>
        <dbReference type="ChEBI" id="CHEBI:57692"/>
    </cofactor>
</comment>
<protein>
    <submittedName>
        <fullName evidence="10">Monooxygenase FAD-binding protein</fullName>
    </submittedName>
</protein>
<keyword evidence="7" id="KW-0472">Membrane</keyword>
<evidence type="ECO:0000259" key="9">
    <source>
        <dbReference type="Pfam" id="PF20684"/>
    </source>
</evidence>
<feature type="transmembrane region" description="Helical" evidence="7">
    <location>
        <begin position="102"/>
        <end position="121"/>
    </location>
</feature>
<keyword evidence="7" id="KW-1133">Transmembrane helix</keyword>
<accession>A0A1S9DHZ0</accession>
<dbReference type="InterPro" id="IPR049326">
    <property type="entry name" value="Rhodopsin_dom_fungi"/>
</dbReference>
<dbReference type="VEuPathDB" id="FungiDB:AO090701000970"/>
<keyword evidence="4" id="KW-0560">Oxidoreductase</keyword>
<evidence type="ECO:0000256" key="7">
    <source>
        <dbReference type="SAM" id="Phobius"/>
    </source>
</evidence>
<feature type="transmembrane region" description="Helical" evidence="7">
    <location>
        <begin position="178"/>
        <end position="201"/>
    </location>
</feature>
<dbReference type="AlphaFoldDB" id="A0A1S9DHZ0"/>
<dbReference type="InterPro" id="IPR036188">
    <property type="entry name" value="FAD/NAD-bd_sf"/>
</dbReference>
<evidence type="ECO:0000256" key="6">
    <source>
        <dbReference type="SAM" id="MobiDB-lite"/>
    </source>
</evidence>
<organism evidence="10 11">
    <name type="scientific">Aspergillus oryzae</name>
    <name type="common">Yellow koji mold</name>
    <dbReference type="NCBI Taxonomy" id="5062"/>
    <lineage>
        <taxon>Eukaryota</taxon>
        <taxon>Fungi</taxon>
        <taxon>Dikarya</taxon>
        <taxon>Ascomycota</taxon>
        <taxon>Pezizomycotina</taxon>
        <taxon>Eurotiomycetes</taxon>
        <taxon>Eurotiomycetidae</taxon>
        <taxon>Eurotiales</taxon>
        <taxon>Aspergillaceae</taxon>
        <taxon>Aspergillus</taxon>
        <taxon>Aspergillus subgen. Circumdati</taxon>
    </lineage>
</organism>
<reference evidence="10 11" key="1">
    <citation type="submission" date="2016-10" db="EMBL/GenBank/DDBJ databases">
        <title>Genome sequencing of Aspergillus oryzae BCC7051.</title>
        <authorList>
            <person name="Thammarongtham C."/>
            <person name="Vorapreeda T."/>
            <person name="Nookaew I."/>
            <person name="Srisuk T."/>
            <person name="Land M."/>
            <person name="Jeennor S."/>
            <person name="Laoteng K."/>
        </authorList>
    </citation>
    <scope>NUCLEOTIDE SEQUENCE [LARGE SCALE GENOMIC DNA]</scope>
    <source>
        <strain evidence="10 11">BCC7051</strain>
    </source>
</reference>
<dbReference type="PRINTS" id="PR00420">
    <property type="entry name" value="RNGMNOXGNASE"/>
</dbReference>
<dbReference type="InterPro" id="IPR002938">
    <property type="entry name" value="FAD-bd"/>
</dbReference>
<sequence>MGWVHHAAPEVEAQSQYREILGVCLSLTVLMVITVSLRLGLRAHARRLGAADYVMFMSMLFSVIYSALCISQSRYGLGLPLNLRPKQNLPIYKKLNYAGRPFYQIGIAGFKASLCLSYLRLLTKTSLSIYRILIWTVLTISTLGHIAGALALIFNCRPVQLAWRTDITGTCLPVGGTFYGLAIFTIICDLMIIFLPIPLLLRLKIKPAQKAGVVCLFLLGLFTTICSIMRLTQIHRVAYGDGNSTALVLWGTIEFNVGNIITCIPYLAPLLKGLVRDFRSNSKAYESQGHYVLESWKDPRSQLRSTASAPVHPRRTPSEELIMDSLGPSHGGIEMTVEIDTDRASTMADEQLPVLIIGAGISGLVLAQYLKTKGVPFQIFERDSAIDARSGGWGLTLHWALPALRQLLPEDIVAQMPETYVNKEAAARGDTGRYQFFDLKSGEALYNVPAAERIRVSRVRMRQLLTSGIEVQWNKSLKDIGSSPDSVTAHFEDNSTCKGRLLLSCDGSRSLSRQILYPTDHEMQPLPVQLLGATALYTPKEMNGAQKIDPFIFQGAHPDTNVYLFFSFLDTPNNFSDSTDKYHCQLIVSWADSKGIDVPKSNAERLALMKSLTTNWADPFRSLIHQIPDETEVVSIRVVDWIFSPRRQRGHPRVVLVGDSAHTMTMFRGEGANNAIVDVQDLVKRIDFTSAESFTLDALRSSVAAYEQDIFARAETSVLNSRQACLDAHDFEKILNGSPLVSKRVLKEDK</sequence>
<dbReference type="Gene3D" id="3.50.50.60">
    <property type="entry name" value="FAD/NAD(P)-binding domain"/>
    <property type="match status" value="1"/>
</dbReference>
<evidence type="ECO:0000256" key="3">
    <source>
        <dbReference type="ARBA" id="ARBA00022827"/>
    </source>
</evidence>
<dbReference type="EMBL" id="MKZY01000005">
    <property type="protein sequence ID" value="OOO08678.1"/>
    <property type="molecule type" value="Genomic_DNA"/>
</dbReference>
<feature type="transmembrane region" description="Helical" evidence="7">
    <location>
        <begin position="213"/>
        <end position="235"/>
    </location>
</feature>
<proteinExistence type="predicted"/>
<dbReference type="Pfam" id="PF01494">
    <property type="entry name" value="FAD_binding_3"/>
    <property type="match status" value="1"/>
</dbReference>
<gene>
    <name evidence="10" type="ORF">OAory_01099740</name>
</gene>
<dbReference type="Pfam" id="PF20684">
    <property type="entry name" value="Fung_rhodopsin"/>
    <property type="match status" value="1"/>
</dbReference>
<dbReference type="OrthoDB" id="47494at2759"/>
<keyword evidence="7" id="KW-0812">Transmembrane</keyword>
<dbReference type="eggNOG" id="KOG2614">
    <property type="taxonomic scope" value="Eukaryota"/>
</dbReference>
<evidence type="ECO:0000256" key="1">
    <source>
        <dbReference type="ARBA" id="ARBA00001974"/>
    </source>
</evidence>
<name>A0A1S9DHZ0_ASPOZ</name>
<dbReference type="PANTHER" id="PTHR47178:SF1">
    <property type="entry name" value="FAD-BINDING DOMAIN-CONTAINING PROTEIN-RELATED"/>
    <property type="match status" value="1"/>
</dbReference>
<dbReference type="Proteomes" id="UP000190312">
    <property type="component" value="Unassembled WGS sequence"/>
</dbReference>
<keyword evidence="3" id="KW-0274">FAD</keyword>
<feature type="transmembrane region" description="Helical" evidence="7">
    <location>
        <begin position="247"/>
        <end position="271"/>
    </location>
</feature>
<keyword evidence="5 10" id="KW-0503">Monooxygenase</keyword>
<evidence type="ECO:0000256" key="2">
    <source>
        <dbReference type="ARBA" id="ARBA00022630"/>
    </source>
</evidence>
<feature type="region of interest" description="Disordered" evidence="6">
    <location>
        <begin position="304"/>
        <end position="323"/>
    </location>
</feature>
<feature type="domain" description="FAD-binding" evidence="8">
    <location>
        <begin position="352"/>
        <end position="686"/>
    </location>
</feature>
<dbReference type="SUPFAM" id="SSF51905">
    <property type="entry name" value="FAD/NAD(P)-binding domain"/>
    <property type="match status" value="1"/>
</dbReference>
<evidence type="ECO:0000313" key="11">
    <source>
        <dbReference type="Proteomes" id="UP000190312"/>
    </source>
</evidence>
<feature type="transmembrane region" description="Helical" evidence="7">
    <location>
        <begin position="53"/>
        <end position="75"/>
    </location>
</feature>
<dbReference type="PANTHER" id="PTHR47178">
    <property type="entry name" value="MONOOXYGENASE, FAD-BINDING"/>
    <property type="match status" value="1"/>
</dbReference>
<dbReference type="GO" id="GO:0071949">
    <property type="term" value="F:FAD binding"/>
    <property type="evidence" value="ECO:0007669"/>
    <property type="project" value="InterPro"/>
</dbReference>
<feature type="transmembrane region" description="Helical" evidence="7">
    <location>
        <begin position="20"/>
        <end position="41"/>
    </location>
</feature>
<feature type="transmembrane region" description="Helical" evidence="7">
    <location>
        <begin position="133"/>
        <end position="154"/>
    </location>
</feature>
<feature type="domain" description="Rhodopsin" evidence="9">
    <location>
        <begin position="37"/>
        <end position="272"/>
    </location>
</feature>
<evidence type="ECO:0000256" key="4">
    <source>
        <dbReference type="ARBA" id="ARBA00023002"/>
    </source>
</evidence>
<evidence type="ECO:0000259" key="8">
    <source>
        <dbReference type="Pfam" id="PF01494"/>
    </source>
</evidence>